<dbReference type="AlphaFoldDB" id="A0AAX3RGT9"/>
<dbReference type="EMBL" id="CP120576">
    <property type="protein sequence ID" value="WEY83280.1"/>
    <property type="molecule type" value="Genomic_DNA"/>
</dbReference>
<name>A0AAX3RGT9_BACIU</name>
<evidence type="ECO:0000313" key="1">
    <source>
        <dbReference type="EMBL" id="WEY83280.1"/>
    </source>
</evidence>
<reference evidence="1" key="1">
    <citation type="submission" date="2025-02" db="EMBL/GenBank/DDBJ databases">
        <title>Complete genome sequences of 52 Bacillus and Priestia strains isolated from West-African fermentations and 26 reference strains from the DSMZ collection.</title>
        <authorList>
            <person name="Wiedenbein E.S."/>
            <person name="Canoy T.S."/>
            <person name="Hui Y."/>
            <person name="Parkouda C."/>
            <person name="Dawende C."/>
            <person name="Ametefe E."/>
            <person name="Jespersen L."/>
            <person name="Nielsen D.S."/>
        </authorList>
    </citation>
    <scope>NUCLEOTIDE SEQUENCE</scope>
    <source>
        <strain evidence="1">PRO56</strain>
    </source>
</reference>
<sequence length="66" mass="7605">MDILYRGKPYKYEDVGDYHRLTSLEKENGRVTVLEFSKDAKQSQAAIESFSSQLRKTIIRNHLTGA</sequence>
<accession>A0AAX3RGT9</accession>
<proteinExistence type="predicted"/>
<organism evidence="1 2">
    <name type="scientific">Bacillus subtilis</name>
    <dbReference type="NCBI Taxonomy" id="1423"/>
    <lineage>
        <taxon>Bacteria</taxon>
        <taxon>Bacillati</taxon>
        <taxon>Bacillota</taxon>
        <taxon>Bacilli</taxon>
        <taxon>Bacillales</taxon>
        <taxon>Bacillaceae</taxon>
        <taxon>Bacillus</taxon>
    </lineage>
</organism>
<evidence type="ECO:0000313" key="2">
    <source>
        <dbReference type="Proteomes" id="UP001214898"/>
    </source>
</evidence>
<protein>
    <submittedName>
        <fullName evidence="1">Uncharacterized protein</fullName>
    </submittedName>
</protein>
<gene>
    <name evidence="1" type="ORF">P5633_12615</name>
</gene>
<dbReference type="Proteomes" id="UP001214898">
    <property type="component" value="Chromosome"/>
</dbReference>
<dbReference type="RefSeq" id="WP_146876807.1">
    <property type="nucleotide sequence ID" value="NZ_JABUKD010000001.1"/>
</dbReference>